<protein>
    <submittedName>
        <fullName evidence="1">Uncharacterized protein</fullName>
    </submittedName>
</protein>
<comment type="caution">
    <text evidence="1">The sequence shown here is derived from an EMBL/GenBank/DDBJ whole genome shotgun (WGS) entry which is preliminary data.</text>
</comment>
<dbReference type="AlphaFoldDB" id="A0A9P6B398"/>
<name>A0A9P6B398_9AGAM</name>
<keyword evidence="2" id="KW-1185">Reference proteome</keyword>
<dbReference type="EMBL" id="MU128936">
    <property type="protein sequence ID" value="KAF9516881.1"/>
    <property type="molecule type" value="Genomic_DNA"/>
</dbReference>
<accession>A0A9P6B398</accession>
<dbReference type="Proteomes" id="UP000886523">
    <property type="component" value="Unassembled WGS sequence"/>
</dbReference>
<evidence type="ECO:0000313" key="1">
    <source>
        <dbReference type="EMBL" id="KAF9516881.1"/>
    </source>
</evidence>
<evidence type="ECO:0000313" key="2">
    <source>
        <dbReference type="Proteomes" id="UP000886523"/>
    </source>
</evidence>
<reference evidence="1" key="1">
    <citation type="journal article" date="2020" name="Nat. Commun.">
        <title>Large-scale genome sequencing of mycorrhizal fungi provides insights into the early evolution of symbiotic traits.</title>
        <authorList>
            <person name="Miyauchi S."/>
            <person name="Kiss E."/>
            <person name="Kuo A."/>
            <person name="Drula E."/>
            <person name="Kohler A."/>
            <person name="Sanchez-Garcia M."/>
            <person name="Morin E."/>
            <person name="Andreopoulos B."/>
            <person name="Barry K.W."/>
            <person name="Bonito G."/>
            <person name="Buee M."/>
            <person name="Carver A."/>
            <person name="Chen C."/>
            <person name="Cichocki N."/>
            <person name="Clum A."/>
            <person name="Culley D."/>
            <person name="Crous P.W."/>
            <person name="Fauchery L."/>
            <person name="Girlanda M."/>
            <person name="Hayes R.D."/>
            <person name="Keri Z."/>
            <person name="LaButti K."/>
            <person name="Lipzen A."/>
            <person name="Lombard V."/>
            <person name="Magnuson J."/>
            <person name="Maillard F."/>
            <person name="Murat C."/>
            <person name="Nolan M."/>
            <person name="Ohm R.A."/>
            <person name="Pangilinan J."/>
            <person name="Pereira M.F."/>
            <person name="Perotto S."/>
            <person name="Peter M."/>
            <person name="Pfister S."/>
            <person name="Riley R."/>
            <person name="Sitrit Y."/>
            <person name="Stielow J.B."/>
            <person name="Szollosi G."/>
            <person name="Zifcakova L."/>
            <person name="Stursova M."/>
            <person name="Spatafora J.W."/>
            <person name="Tedersoo L."/>
            <person name="Vaario L.M."/>
            <person name="Yamada A."/>
            <person name="Yan M."/>
            <person name="Wang P."/>
            <person name="Xu J."/>
            <person name="Bruns T."/>
            <person name="Baldrian P."/>
            <person name="Vilgalys R."/>
            <person name="Dunand C."/>
            <person name="Henrissat B."/>
            <person name="Grigoriev I.V."/>
            <person name="Hibbett D."/>
            <person name="Nagy L.G."/>
            <person name="Martin F.M."/>
        </authorList>
    </citation>
    <scope>NUCLEOTIDE SEQUENCE</scope>
    <source>
        <strain evidence="1">UP504</strain>
    </source>
</reference>
<feature type="non-terminal residue" evidence="1">
    <location>
        <position position="274"/>
    </location>
</feature>
<gene>
    <name evidence="1" type="ORF">BS47DRAFT_612983</name>
</gene>
<proteinExistence type="predicted"/>
<organism evidence="1 2">
    <name type="scientific">Hydnum rufescens UP504</name>
    <dbReference type="NCBI Taxonomy" id="1448309"/>
    <lineage>
        <taxon>Eukaryota</taxon>
        <taxon>Fungi</taxon>
        <taxon>Dikarya</taxon>
        <taxon>Basidiomycota</taxon>
        <taxon>Agaricomycotina</taxon>
        <taxon>Agaricomycetes</taxon>
        <taxon>Cantharellales</taxon>
        <taxon>Hydnaceae</taxon>
        <taxon>Hydnum</taxon>
    </lineage>
</organism>
<sequence>MDYTWHQALMIVLYKCGMLYLVHPLQSWKAILDQLTLLYFHLMDYTWHQALKIALSGCGMSYLVHPLHNWKAILAGLLLFHFHLMDHAWHQALMMVLYYCGIPYPVCALQNWKDILIVSDMSYSLDGCTLISHAPWESFAWDLTSQPPSQLASHSSSVTPRPIGNSTLLTWSCFLHGHWIKVQQFKDGHTRCICSIPPHHPATKILRSSHQTHPQIAVGCEDGCVIILAIPLDPFNWHFSEEDACAWLVPMVPPLHSPLRNCDSPLVNHDMLNG</sequence>